<dbReference type="Gene3D" id="3.30.40.10">
    <property type="entry name" value="Zinc/RING finger domain, C3HC4 (zinc finger)"/>
    <property type="match status" value="4"/>
</dbReference>
<feature type="region of interest" description="Disordered" evidence="21">
    <location>
        <begin position="177"/>
        <end position="215"/>
    </location>
</feature>
<evidence type="ECO:0000256" key="11">
    <source>
        <dbReference type="ARBA" id="ARBA00022853"/>
    </source>
</evidence>
<feature type="compositionally biased region" description="Polar residues" evidence="21">
    <location>
        <begin position="3430"/>
        <end position="3439"/>
    </location>
</feature>
<feature type="compositionally biased region" description="Polar residues" evidence="21">
    <location>
        <begin position="3370"/>
        <end position="3387"/>
    </location>
</feature>
<feature type="compositionally biased region" description="Pro residues" evidence="21">
    <location>
        <begin position="2152"/>
        <end position="2161"/>
    </location>
</feature>
<dbReference type="SUPFAM" id="SSF82199">
    <property type="entry name" value="SET domain"/>
    <property type="match status" value="1"/>
</dbReference>
<dbReference type="GO" id="GO:0044666">
    <property type="term" value="C:MLL3/4 complex"/>
    <property type="evidence" value="ECO:0007669"/>
    <property type="project" value="TreeGrafter"/>
</dbReference>
<dbReference type="InterPro" id="IPR013083">
    <property type="entry name" value="Znf_RING/FYVE/PHD"/>
</dbReference>
<feature type="region of interest" description="Disordered" evidence="21">
    <location>
        <begin position="3338"/>
        <end position="3648"/>
    </location>
</feature>
<dbReference type="SUPFAM" id="SSF47095">
    <property type="entry name" value="HMG-box"/>
    <property type="match status" value="1"/>
</dbReference>
<keyword evidence="4 26" id="KW-0489">Methyltransferase</keyword>
<dbReference type="PROSITE" id="PS50016">
    <property type="entry name" value="ZF_PHD_2"/>
    <property type="match status" value="3"/>
</dbReference>
<feature type="compositionally biased region" description="Polar residues" evidence="21">
    <location>
        <begin position="3534"/>
        <end position="3547"/>
    </location>
</feature>
<dbReference type="FunFam" id="3.30.160.360:FF:000001">
    <property type="entry name" value="Histone-lysine N-methyltransferase"/>
    <property type="match status" value="1"/>
</dbReference>
<organism evidence="26 27">
    <name type="scientific">Oryzias melastigma</name>
    <name type="common">Marine medaka</name>
    <dbReference type="NCBI Taxonomy" id="30732"/>
    <lineage>
        <taxon>Eukaryota</taxon>
        <taxon>Metazoa</taxon>
        <taxon>Chordata</taxon>
        <taxon>Craniata</taxon>
        <taxon>Vertebrata</taxon>
        <taxon>Euteleostomi</taxon>
        <taxon>Actinopterygii</taxon>
        <taxon>Neopterygii</taxon>
        <taxon>Teleostei</taxon>
        <taxon>Neoteleostei</taxon>
        <taxon>Acanthomorphata</taxon>
        <taxon>Ovalentaria</taxon>
        <taxon>Atherinomorphae</taxon>
        <taxon>Beloniformes</taxon>
        <taxon>Adrianichthyidae</taxon>
        <taxon>Oryziinae</taxon>
        <taxon>Oryzias</taxon>
    </lineage>
</organism>
<feature type="domain" description="SET" evidence="23">
    <location>
        <begin position="4579"/>
        <end position="4695"/>
    </location>
</feature>
<dbReference type="InterPro" id="IPR001214">
    <property type="entry name" value="SET_dom"/>
</dbReference>
<feature type="region of interest" description="Disordered" evidence="21">
    <location>
        <begin position="3019"/>
        <end position="3041"/>
    </location>
</feature>
<dbReference type="PROSITE" id="PS51805">
    <property type="entry name" value="EPHD"/>
    <property type="match status" value="1"/>
</dbReference>
<dbReference type="PROSITE" id="PS50280">
    <property type="entry name" value="SET"/>
    <property type="match status" value="1"/>
</dbReference>
<evidence type="ECO:0000256" key="4">
    <source>
        <dbReference type="ARBA" id="ARBA00022603"/>
    </source>
</evidence>
<evidence type="ECO:0000256" key="6">
    <source>
        <dbReference type="ARBA" id="ARBA00022691"/>
    </source>
</evidence>
<feature type="compositionally biased region" description="Basic and acidic residues" evidence="21">
    <location>
        <begin position="3566"/>
        <end position="3576"/>
    </location>
</feature>
<dbReference type="PROSITE" id="PS51542">
    <property type="entry name" value="FYRN"/>
    <property type="match status" value="1"/>
</dbReference>
<comment type="caution">
    <text evidence="26">The sequence shown here is derived from an EMBL/GenBank/DDBJ whole genome shotgun (WGS) entry which is preliminary data.</text>
</comment>
<keyword evidence="15" id="KW-0804">Transcription</keyword>
<gene>
    <name evidence="26" type="ORF">FQA47_024949</name>
</gene>
<feature type="region of interest" description="Disordered" evidence="21">
    <location>
        <begin position="1886"/>
        <end position="2391"/>
    </location>
</feature>
<feature type="compositionally biased region" description="Basic and acidic residues" evidence="21">
    <location>
        <begin position="3799"/>
        <end position="3817"/>
    </location>
</feature>
<evidence type="ECO:0000256" key="12">
    <source>
        <dbReference type="ARBA" id="ARBA00022990"/>
    </source>
</evidence>
<dbReference type="PROSITE" id="PS50868">
    <property type="entry name" value="POST_SET"/>
    <property type="match status" value="1"/>
</dbReference>
<feature type="compositionally biased region" description="Polar residues" evidence="21">
    <location>
        <begin position="2263"/>
        <end position="2276"/>
    </location>
</feature>
<dbReference type="Pfam" id="PF00856">
    <property type="entry name" value="SET"/>
    <property type="match status" value="1"/>
</dbReference>
<feature type="region of interest" description="Disordered" evidence="21">
    <location>
        <begin position="1091"/>
        <end position="1223"/>
    </location>
</feature>
<dbReference type="SMART" id="SM00249">
    <property type="entry name" value="PHD"/>
    <property type="match status" value="5"/>
</dbReference>
<dbReference type="CDD" id="cd15509">
    <property type="entry name" value="PHD1_KMT2C_like"/>
    <property type="match status" value="1"/>
</dbReference>
<feature type="region of interest" description="Disordered" evidence="21">
    <location>
        <begin position="2670"/>
        <end position="2758"/>
    </location>
</feature>
<dbReference type="InterPro" id="IPR009071">
    <property type="entry name" value="HMG_box_dom"/>
</dbReference>
<accession>A0A834CKR1</accession>
<dbReference type="SMART" id="SM00508">
    <property type="entry name" value="PostSET"/>
    <property type="match status" value="1"/>
</dbReference>
<feature type="compositionally biased region" description="Polar residues" evidence="21">
    <location>
        <begin position="1964"/>
        <end position="1977"/>
    </location>
</feature>
<keyword evidence="9 19" id="KW-0863">Zinc-finger</keyword>
<feature type="compositionally biased region" description="Basic and acidic residues" evidence="21">
    <location>
        <begin position="2284"/>
        <end position="2310"/>
    </location>
</feature>
<feature type="compositionally biased region" description="Basic and acidic residues" evidence="21">
    <location>
        <begin position="3485"/>
        <end position="3510"/>
    </location>
</feature>
<evidence type="ECO:0000259" key="22">
    <source>
        <dbReference type="PROSITE" id="PS50016"/>
    </source>
</evidence>
<feature type="compositionally biased region" description="Basic and acidic residues" evidence="21">
    <location>
        <begin position="1101"/>
        <end position="1141"/>
    </location>
</feature>
<evidence type="ECO:0000256" key="16">
    <source>
        <dbReference type="ARBA" id="ARBA00023242"/>
    </source>
</evidence>
<evidence type="ECO:0000256" key="7">
    <source>
        <dbReference type="ARBA" id="ARBA00022723"/>
    </source>
</evidence>
<dbReference type="CDD" id="cd22026">
    <property type="entry name" value="HMG-box_KMT2C"/>
    <property type="match status" value="1"/>
</dbReference>
<evidence type="ECO:0000313" key="27">
    <source>
        <dbReference type="Proteomes" id="UP000646548"/>
    </source>
</evidence>
<dbReference type="Pfam" id="PF05965">
    <property type="entry name" value="FYRC"/>
    <property type="match status" value="1"/>
</dbReference>
<comment type="subcellular location">
    <subcellularLocation>
        <location evidence="1">Nucleus</location>
    </subcellularLocation>
</comment>
<sequence>MSSEDKSVEPSDQLPSPPPSSVGAASTGSPVHTDKRPRGRPRKDAVAILAQTPPPSTSKNRKKGRTRGRVAVEEDSMDGTEITESTDPPDTETQTQLVETVDVLTADLPDEDKPSSPLADSPSAESSDGPTVPASGEIKSSERLCAFCYCGGHSLLGQGDLKVFNTTIQDETFLHCRGEGGSTNHDGDGDKTTRPQTADDTASGQKEKNGSESCKAEPDLASRFWDELSYVGLPKDLEVQSLFESVVDDVNCVLCDSPGDLLDQLFCTSCGLHYHGMCLDMAVTPLRRAGWQCPECKVCQTCKNHGDDTKMLVCDMCDKGYHTFVSSRQWNLFPQMDGDVRTAEYASSVEHEPVDIGTTTACCVRTVSKTRILLSAALCVLASWTRSITKTYCFVRLVREQALQTEDMDLGPELRLQPASMHTDSETGLQLAEKHTDPETGNQLPPEMHNDPKPELVTVPLHSDPKPVQATVQEEEAELPASDQKPAPHGTDFVQTQDTEPSVKEIPVGSPPESKPAVGILLLSEESPVSSSNQSQEPLPVHQAVEAKEAQDVSFQIKPAHTEACPSEGMVNPSTKDFKAIISPTKEQSTTQVTYVDQPMEVALPQPSSVDLTGASFLETAPTELKKRTEIPFHITLLETVKPSSSRTSADMDTTLEIKPNLSFNSSSLEEKPIKSSVERLVEMVSSSHSSALTRMAPLKEAPQAQILPSLGDGSSGIPTTTLVPFTPKIGMGKPAITKRKFSPGRPRVKQGAWSPHSSVSSPLSWSSDQPEGWDPKTRQPSYSPGWSIRVGRGSGFPGRRRPRGAGLSGRAGRGRARGKNGVSSGINPGDMCVVCGSFGLGAEGRLLACAQCGQCYHPFCVGIKINKVVLSKGWRCLECTVCEACGQATDPGRLLLCDDCDISYHTYCLDPPLQNVPKDSWKCKWCVSCTQCGATTPGLRCEWQNNYTQCAPCASLSTCPICLVDYSEGTVIVQCRQCDRWFHASCQGLHSEDDLEKAAENGFDCTICQTLKTTKVVTKPRDTTEPLVVTPYITKAREIDLSRTYTQDGVCLTESGLCQLQSLSAAASRRRKAKPKLKLKIINQNSVSVLQPPMDSLSELSRDEDMEDHREAELLDCEAKSDSSLEREPMEDDSKGGDGGKKRKRKPYRPGIGGFMVRQRSRPGQGPGKAKRSLCRKDSSGSMSENLIGKDEGWAEAQPDTPVDEVPPGPEVPEKIKKRYRKKKTKLEEAFPTYLQEAFFGKDLLDKSKQSRQHGVESGLLEDGQVERKHTNTSILDSSTVLNFSATSIPARPGAAAQTSDEPLVDLADVLNSDADILGMLGKSSSESGLDFCSFQVDSSPPPFAGLDIGPLTDNSTVGSQSQTGRRTPRTIADEPLDGILSPELDKMVTDETILSKLNKIPELEGKDVEDLFTAVLSPSTSQPLTAQMPHPQIPGALPPTAGSSMSHPSAFPRMPMINGMMGPNQRFPANPGTGPRFPENVSPLNRMPFSENPRDRKFNQMPREAVGPWPPSAHGSAPALPGSLPEGETEAMSNAQRSTLKWEKEETLGELATVAPVLYTNINFPNLKEEYPDWSTRVKQIAKLWRKASSQDRAPYVQKARDNRAALRINKVQMSNETVKRHHPQQQPPEQMRQKSKQQAKIEATQKLEQVKNEQLQQQQQQQQPSSQSDGDGSNQSPGSQPSNDSMSPMQQFNSKDNFVRPHLQGTPSSAPLEDVFIRPQPPPPSGPSSQPQSPQVFSPGSSGSRPSSPWDPYAKMVGTPRPPTLGPNACRRIPVESSKSPTHLIEQQDKGRPSPAHESFGSPTSASNDPYAKPPDTPRPTGEVDLFLKPMGPPRNIQSAHGRPPMGSPGRDPYSRPMIRNDAYQRMTQNRMILSDPYSRPLIAPIPGSNESGSVPLFKTPMPPSQTQDPFNRPGPHSNDRFLQNQQSDPYAQPPHTPRPIGNDGFTNPSRMGQHHLQGHSFPQSGPMNQTSRNPYAHAPSTPRPDHFTYDHYPQPPGPNKQDSFSQPTVNQRTINEHGTQPRPFFEPYARPPGTPRPHDNYGQPSNAFSPSSDPYLQAPGTPRPNVMNQFSHQSLHGQRTSPSHSVDPYGQSQTTPRNSVGERFSKSPGSQRGMAEPFTSTAVPLRPGMGETFPQPGAPRPILNDPYAQPPGTPRPGPDGLNRPVPKIGPLGSQDPFSSPQGRLQDHFPHSDSHGSKHSNVPEDGFSRSPSRRPSQTPGHDPFDQPPMTPHPQSAVKVEAKDQTAVSISGTGPQDPVQMLNNPQVSGTSADTQGLAAVETEERLKQRQKIRELIKQHQQKRQERSLQEPPNMAPGTPRPWPQEGPSQQGEVFNRPPPPYPGQVPIRGPTRFPGAFPGDQRVPFHNEGQLPSAQNPGDSNLRHQGPRFAFPAGLLGPHGAQGFFPRGQHPMQDVPPQIRRSMSAEMTRGMAGNPMGLPQHFPPHNMPMQQHNIMGQHFIELRHRTVENRPRVPFPLMQGNNLDPNLQGQRSTGFPGAPDSRFPSNQGLRMLDPNQTGHLQPSASMENLHQQTQLSGINPLKQSPLMRSMSQPASNEAHNFAPSMMFPAASAGQTENVSVNNADAVEEKLDTDDSAVKDLEDVEVKDLVDADLENLNLDPEDGKDLDLETNDLHLDDFLTSGKFDIIAYTDPDSDDIKKDMFNEELDLGDPIDDAAESTNKNESTEATKSTATVAKSDAASKQSTDEPKPEVSGNHDSDSSSPDQVVKTEVTDCQRPTKVVHQQASGNATHQQGVLSDSTPVLSSLLIKQQPEEQSLNAISASVSQGGNLMVQQNQVTDTQQTSEHALSQTIPDTAVGEVSVTGFGVEQQMGLTPGVDQSGLSQAQQAGGQLGQQQRPLLLEEQPLLLQDLLDQERQEQQQQRQMQAMIRQRSSDTFFPKIDFDTITDPIMKAKMVALKGINKVMVQNNMGMTPMVMNRYPPGPGPPCPESTPLPPQVLGPDGKLTQVTRPNPPAFGPGFVNNPQRAQYEEWLQETQQLLQMQQKFLEEKIGAHRKSKKALSAKQRTAKKAGREFPEEDAEQLKHVTEQQGVVQKQLEQIRKQQKEHAELIEEYRVKQQQNNMTPIMSGMHPLPGPAGMVPAGPPMVQPPINPMMQMPLRPGQPNAPPRMPNPQPGWHPGAPIPMGAPGMPPLMPPQVPVGNPPQPLQMPIGQMPVDPQAPHAPPGGAKPLQAGGVKFDDNNPFSEGFQERERRERLREQQERQRVQLMQEVERQRALKHRMEMEQQGMMGPDGNMAPLAQMPFFNSELPQDFMQPPRPSMPQSHQLGPMFPQQQGMQHGISSPPGAFMQGDRRGMMGNGMMAADVGPDNVPLQGLGFPHGHPRPRQFSGPGLMPAEGPPFDGDTATPLPSNFPGSGQSLIQLYSNIIPDEKGKKKRNRKKKKDDDADSVKTPSTPHSDLTAPLTPCVSDTSSTPTRNPHLFGEQDLSRSPLLGSSTPSHTELEKQLSAAQSGPHGLQSETSRVQDHDRILSNIKLEKTDTTECHGQREGSLCSEMSSVKEEGNKGGMSPFPSEQSPNKGESSNELLKHLLKNKSTPPPALAHQRSEESLRSEEGEPPDCKTLLRQSSMDSSGAYSDGTPDFPGPPLPEQEKKKGRNKRPPKGGEKPASRYKKRKKDGDERQLMHSGSDTVITQIKQLSLLPLMEPLIGVNFAHFAPYGSGQLNGENLLTGTFGSASLDGVSDYYSQLAYKQSNLSNPPTPPASLPPTPPPVSRQKMINGFATTEELASKAAAMVSKGLVPKHVPFRPEEDLLARAIAQGPKTVDVPASLPTPPHNNQEELSNRGQEPCKDRDTPDSFVPSSSPESVAGMEVSRYPGPDAGSEIKLQDIKTEPSFMFFGSPLGSLSSDSKQGLVSVAITLRPAAAENITGVVAAISDLLCVKIPSSYEVSSTPDRPPLSMLNAQRMGPLGMDARHPMLFHSQGDGGGLPGRPGHMIRAGGPQGMMHQQGHHFRFYQNNQGPAVPRGPDGKTQTHPACKPHWCCHCKVVVLGSGVQKAIKDLPDHMKESQMGLNSEADLVFCSHSCFVLYCSSSQSRPMAAETKESMSLLPSSDQSENLCKAHHQYNNNMSSLDVHCLAKLQPKHSPPSTPPIPFPVAGEAPKSEIKSDALKVTVKLKARPRSHDGWHQGKRQKGLRWRKWSVQVVVPRGNSHLPDEDKIDELLKKLGASLRPPASLRDQRRCCFCHQFGDGITDGPARLLNLDLDVWVHLNCALWSTEVYETQAGALINVELALRRGQTIRCAYCQQIGATSGCHRPRCTNIYHFTCALQAHCTFFKDKTMLCHAHRPRGTAGQALEHELRCFAVFRRVYVQRDEMRQIATAVQQPELGFTFRVGSLVLHAMGQLTPLQMASFHSSTAIFPVGYEACRVYWSMRHGNRRCRYVCSVEDNNGLPEFTIRVVEHGYPDLLLTDASPKGVWDKVLGPVAEKRSESGTLQLFPVYLKGEDLFGLTVPAVTKITESLPGVESCDRYSFRYGRNPLLVLPLVFNPAGCARAHPRTSSPYTSLVIRPQPQAASSSSARSNQNVAQGEGGVPHSKTPVVHPRSSQYRWMKSEWRANVYLARSHIQGLGLFAARDIEKQSMVIEYNGTILRNEVATRKERVYRSQNRAVFMFRIDSEHVVDATRTGGLARYINHSCAPNCVAEVVTFERGYKIIISCVRRVEKGEELCFDYQFDAVEGQHRIACHCGAPKCRKWIN</sequence>
<feature type="compositionally biased region" description="Low complexity" evidence="21">
    <location>
        <begin position="1659"/>
        <end position="1688"/>
    </location>
</feature>
<protein>
    <recommendedName>
        <fullName evidence="17">[histone H3]-lysine(4) N-methyltransferase</fullName>
        <ecNumber evidence="17">2.1.1.364</ecNumber>
    </recommendedName>
</protein>
<dbReference type="Pfam" id="PF13771">
    <property type="entry name" value="zf-HC5HC2H"/>
    <property type="match status" value="1"/>
</dbReference>
<reference evidence="26" key="1">
    <citation type="journal article" name="BMC Genomics">
        <title>Long-read sequencing and de novo genome assembly of marine medaka (Oryzias melastigma).</title>
        <authorList>
            <person name="Liang P."/>
            <person name="Saqib H.S.A."/>
            <person name="Ni X."/>
            <person name="Shen Y."/>
        </authorList>
    </citation>
    <scope>NUCLEOTIDE SEQUENCE</scope>
    <source>
        <strain evidence="26">Bigg-433</strain>
    </source>
</reference>
<dbReference type="SMART" id="SM00542">
    <property type="entry name" value="FYRC"/>
    <property type="match status" value="1"/>
</dbReference>
<feature type="region of interest" description="Disordered" evidence="21">
    <location>
        <begin position="3714"/>
        <end position="3734"/>
    </location>
</feature>
<feature type="region of interest" description="Disordered" evidence="21">
    <location>
        <begin position="724"/>
        <end position="822"/>
    </location>
</feature>
<feature type="compositionally biased region" description="Pro residues" evidence="21">
    <location>
        <begin position="3720"/>
        <end position="3734"/>
    </location>
</feature>
<dbReference type="InterPro" id="IPR003616">
    <property type="entry name" value="Post-SET_dom"/>
</dbReference>
<evidence type="ECO:0000256" key="13">
    <source>
        <dbReference type="ARBA" id="ARBA00023015"/>
    </source>
</evidence>
<feature type="compositionally biased region" description="Low complexity" evidence="21">
    <location>
        <begin position="21"/>
        <end position="31"/>
    </location>
</feature>
<dbReference type="EMBL" id="WKFB01000221">
    <property type="protein sequence ID" value="KAF6731014.1"/>
    <property type="molecule type" value="Genomic_DNA"/>
</dbReference>
<dbReference type="FunFam" id="3.30.40.10:FF:000852">
    <property type="entry name" value="Histone-lysine N-methyltransferase 2C"/>
    <property type="match status" value="1"/>
</dbReference>
<feature type="compositionally biased region" description="Basic and acidic residues" evidence="21">
    <location>
        <begin position="2706"/>
        <end position="2721"/>
    </location>
</feature>
<dbReference type="InterPro" id="IPR046341">
    <property type="entry name" value="SET_dom_sf"/>
</dbReference>
<evidence type="ECO:0000256" key="20">
    <source>
        <dbReference type="SAM" id="Coils"/>
    </source>
</evidence>
<feature type="compositionally biased region" description="Basic residues" evidence="21">
    <location>
        <begin position="737"/>
        <end position="749"/>
    </location>
</feature>
<dbReference type="EC" id="2.1.1.364" evidence="17"/>
<name>A0A834CKR1_ORYME</name>
<proteinExistence type="predicted"/>
<dbReference type="GO" id="GO:0140945">
    <property type="term" value="F:histone H3K4 monomethyltransferase activity"/>
    <property type="evidence" value="ECO:0007669"/>
    <property type="project" value="UniProtKB-EC"/>
</dbReference>
<dbReference type="InterPro" id="IPR001965">
    <property type="entry name" value="Znf_PHD"/>
</dbReference>
<evidence type="ECO:0000256" key="1">
    <source>
        <dbReference type="ARBA" id="ARBA00004123"/>
    </source>
</evidence>
<evidence type="ECO:0000256" key="5">
    <source>
        <dbReference type="ARBA" id="ARBA00022679"/>
    </source>
</evidence>
<evidence type="ECO:0000256" key="14">
    <source>
        <dbReference type="ARBA" id="ARBA00023054"/>
    </source>
</evidence>
<dbReference type="GO" id="GO:0045944">
    <property type="term" value="P:positive regulation of transcription by RNA polymerase II"/>
    <property type="evidence" value="ECO:0007669"/>
    <property type="project" value="TreeGrafter"/>
</dbReference>
<dbReference type="InterPro" id="IPR003889">
    <property type="entry name" value="FYrich_C"/>
</dbReference>
<dbReference type="PROSITE" id="PS00354">
    <property type="entry name" value="HMGI_Y"/>
    <property type="match status" value="1"/>
</dbReference>
<feature type="compositionally biased region" description="Polar residues" evidence="21">
    <location>
        <begin position="3586"/>
        <end position="3596"/>
    </location>
</feature>
<dbReference type="CDD" id="cd15513">
    <property type="entry name" value="PHD5_KMT2C_like"/>
    <property type="match status" value="1"/>
</dbReference>
<feature type="domain" description="PHD-type" evidence="22">
    <location>
        <begin position="880"/>
        <end position="930"/>
    </location>
</feature>
<dbReference type="GO" id="GO:0003713">
    <property type="term" value="F:transcription coactivator activity"/>
    <property type="evidence" value="ECO:0007669"/>
    <property type="project" value="TreeGrafter"/>
</dbReference>
<feature type="domain" description="PHD-type" evidence="22">
    <location>
        <begin position="957"/>
        <end position="1012"/>
    </location>
</feature>
<evidence type="ECO:0000256" key="9">
    <source>
        <dbReference type="ARBA" id="ARBA00022771"/>
    </source>
</evidence>
<dbReference type="SUPFAM" id="SSF57903">
    <property type="entry name" value="FYVE/PHD zinc finger"/>
    <property type="match status" value="5"/>
</dbReference>
<dbReference type="PANTHER" id="PTHR45888:SF1">
    <property type="entry name" value="HISTONE-LYSINE N-METHYLTRANSFERASE 2C"/>
    <property type="match status" value="1"/>
</dbReference>
<feature type="compositionally biased region" description="Polar residues" evidence="21">
    <location>
        <begin position="1924"/>
        <end position="1933"/>
    </location>
</feature>
<feature type="region of interest" description="Disordered" evidence="21">
    <location>
        <begin position="4532"/>
        <end position="4565"/>
    </location>
</feature>
<dbReference type="InterPro" id="IPR036910">
    <property type="entry name" value="HMG_box_dom_sf"/>
</dbReference>
<evidence type="ECO:0000256" key="3">
    <source>
        <dbReference type="ARBA" id="ARBA00022553"/>
    </source>
</evidence>
<feature type="compositionally biased region" description="Basic residues" evidence="21">
    <location>
        <begin position="59"/>
        <end position="68"/>
    </location>
</feature>
<comment type="catalytic activity">
    <reaction evidence="18">
        <text>L-lysyl(4)-[histone H3] + S-adenosyl-L-methionine = N(6)-methyl-L-lysyl(4)-[histone H3] + S-adenosyl-L-homocysteine + H(+)</text>
        <dbReference type="Rhea" id="RHEA:60264"/>
        <dbReference type="Rhea" id="RHEA-COMP:15543"/>
        <dbReference type="Rhea" id="RHEA-COMP:15547"/>
        <dbReference type="ChEBI" id="CHEBI:15378"/>
        <dbReference type="ChEBI" id="CHEBI:29969"/>
        <dbReference type="ChEBI" id="CHEBI:57856"/>
        <dbReference type="ChEBI" id="CHEBI:59789"/>
        <dbReference type="ChEBI" id="CHEBI:61929"/>
        <dbReference type="EC" id="2.1.1.364"/>
    </reaction>
    <physiologicalReaction direction="left-to-right" evidence="18">
        <dbReference type="Rhea" id="RHEA:60265"/>
    </physiologicalReaction>
</comment>
<dbReference type="SMART" id="SM00317">
    <property type="entry name" value="SET"/>
    <property type="match status" value="1"/>
</dbReference>
<dbReference type="Gene3D" id="3.30.160.360">
    <property type="match status" value="1"/>
</dbReference>
<feature type="region of interest" description="Disordered" evidence="21">
    <location>
        <begin position="3180"/>
        <end position="3217"/>
    </location>
</feature>
<evidence type="ECO:0000256" key="19">
    <source>
        <dbReference type="PROSITE-ProRule" id="PRU00146"/>
    </source>
</evidence>
<dbReference type="InterPro" id="IPR011011">
    <property type="entry name" value="Znf_FYVE_PHD"/>
</dbReference>
<feature type="compositionally biased region" description="Polar residues" evidence="21">
    <location>
        <begin position="2372"/>
        <end position="2381"/>
    </location>
</feature>
<feature type="compositionally biased region" description="Polar residues" evidence="21">
    <location>
        <begin position="2679"/>
        <end position="2696"/>
    </location>
</feature>
<keyword evidence="8" id="KW-0677">Repeat</keyword>
<evidence type="ECO:0000256" key="15">
    <source>
        <dbReference type="ARBA" id="ARBA00023163"/>
    </source>
</evidence>
<feature type="compositionally biased region" description="Basic and acidic residues" evidence="21">
    <location>
        <begin position="205"/>
        <end position="215"/>
    </location>
</feature>
<feature type="region of interest" description="Disordered" evidence="21">
    <location>
        <begin position="3786"/>
        <end position="3844"/>
    </location>
</feature>
<feature type="compositionally biased region" description="Polar residues" evidence="21">
    <location>
        <begin position="82"/>
        <end position="98"/>
    </location>
</feature>
<evidence type="ECO:0000256" key="8">
    <source>
        <dbReference type="ARBA" id="ARBA00022737"/>
    </source>
</evidence>
<feature type="compositionally biased region" description="Polar residues" evidence="21">
    <location>
        <begin position="1689"/>
        <end position="1699"/>
    </location>
</feature>
<dbReference type="SMART" id="SM00541">
    <property type="entry name" value="FYRN"/>
    <property type="match status" value="1"/>
</dbReference>
<feature type="compositionally biased region" description="Polar residues" evidence="21">
    <location>
        <begin position="194"/>
        <end position="204"/>
    </location>
</feature>
<evidence type="ECO:0000256" key="17">
    <source>
        <dbReference type="ARBA" id="ARBA00023620"/>
    </source>
</evidence>
<dbReference type="Proteomes" id="UP000646548">
    <property type="component" value="Unassembled WGS sequence"/>
</dbReference>
<dbReference type="InterPro" id="IPR034732">
    <property type="entry name" value="EPHD"/>
</dbReference>
<dbReference type="FunFam" id="1.10.30.10:FF:000009">
    <property type="entry name" value="Histone-lysine N-methyltransferase"/>
    <property type="match status" value="1"/>
</dbReference>
<evidence type="ECO:0000256" key="10">
    <source>
        <dbReference type="ARBA" id="ARBA00022833"/>
    </source>
</evidence>
<feature type="compositionally biased region" description="Low complexity" evidence="21">
    <location>
        <begin position="4532"/>
        <end position="4550"/>
    </location>
</feature>
<dbReference type="PROSITE" id="PS51543">
    <property type="entry name" value="FYRC"/>
    <property type="match status" value="1"/>
</dbReference>
<evidence type="ECO:0000256" key="18">
    <source>
        <dbReference type="ARBA" id="ARBA00049353"/>
    </source>
</evidence>
<feature type="compositionally biased region" description="Basic residues" evidence="21">
    <location>
        <begin position="3019"/>
        <end position="3032"/>
    </location>
</feature>
<keyword evidence="3" id="KW-0597">Phosphoprotein</keyword>
<feature type="domain" description="PHD-type" evidence="22">
    <location>
        <begin position="830"/>
        <end position="883"/>
    </location>
</feature>
<dbReference type="Pfam" id="PF00628">
    <property type="entry name" value="PHD"/>
    <property type="match status" value="3"/>
</dbReference>
<keyword evidence="14 20" id="KW-0175">Coiled coil</keyword>
<feature type="compositionally biased region" description="Polar residues" evidence="21">
    <location>
        <begin position="1354"/>
        <end position="1367"/>
    </location>
</feature>
<evidence type="ECO:0000259" key="23">
    <source>
        <dbReference type="PROSITE" id="PS50280"/>
    </source>
</evidence>
<keyword evidence="7" id="KW-0479">Metal-binding</keyword>
<feature type="coiled-coil region" evidence="20">
    <location>
        <begin position="3055"/>
        <end position="3082"/>
    </location>
</feature>
<keyword evidence="6" id="KW-0949">S-adenosyl-L-methionine</keyword>
<keyword evidence="12" id="KW-0007">Acetylation</keyword>
<keyword evidence="13" id="KW-0805">Transcription regulation</keyword>
<keyword evidence="16" id="KW-0539">Nucleus</keyword>
<keyword evidence="5 26" id="KW-0808">Transferase</keyword>
<dbReference type="Gene3D" id="1.10.30.10">
    <property type="entry name" value="High mobility group box domain"/>
    <property type="match status" value="1"/>
</dbReference>
<keyword evidence="11" id="KW-0156">Chromatin regulator</keyword>
<dbReference type="GO" id="GO:0008270">
    <property type="term" value="F:zinc ion binding"/>
    <property type="evidence" value="ECO:0007669"/>
    <property type="project" value="UniProtKB-KW"/>
</dbReference>
<dbReference type="FunFam" id="3.30.40.10:FF:000002">
    <property type="entry name" value="Histone-lysine N-methyltransferase"/>
    <property type="match status" value="1"/>
</dbReference>
<dbReference type="InterPro" id="IPR019787">
    <property type="entry name" value="Znf_PHD-finger"/>
</dbReference>
<evidence type="ECO:0000256" key="2">
    <source>
        <dbReference type="ARBA" id="ARBA00022481"/>
    </source>
</evidence>
<feature type="region of interest" description="Disordered" evidence="21">
    <location>
        <begin position="1"/>
        <end position="135"/>
    </location>
</feature>
<feature type="domain" description="Post-SET" evidence="24">
    <location>
        <begin position="4703"/>
        <end position="4719"/>
    </location>
</feature>
<dbReference type="Pfam" id="PF05964">
    <property type="entry name" value="FYRN"/>
    <property type="match status" value="1"/>
</dbReference>
<dbReference type="InterPro" id="IPR003888">
    <property type="entry name" value="FYrich_N"/>
</dbReference>
<feature type="compositionally biased region" description="Polar residues" evidence="21">
    <location>
        <begin position="2004"/>
        <end position="2022"/>
    </location>
</feature>
<dbReference type="InterPro" id="IPR000637">
    <property type="entry name" value="HMGI/Y_DNA-bd_CS"/>
</dbReference>
<dbReference type="SMART" id="SM00398">
    <property type="entry name" value="HMG"/>
    <property type="match status" value="1"/>
</dbReference>
<dbReference type="Gene3D" id="2.170.270.10">
    <property type="entry name" value="SET domain"/>
    <property type="match status" value="1"/>
</dbReference>
<feature type="region of interest" description="Disordered" evidence="21">
    <location>
        <begin position="1464"/>
        <end position="1538"/>
    </location>
</feature>
<feature type="region of interest" description="Disordered" evidence="21">
    <location>
        <begin position="1348"/>
        <end position="1378"/>
    </location>
</feature>
<feature type="region of interest" description="Disordered" evidence="21">
    <location>
        <begin position="1611"/>
        <end position="1860"/>
    </location>
</feature>
<feature type="compositionally biased region" description="Low complexity" evidence="21">
    <location>
        <begin position="1730"/>
        <end position="1751"/>
    </location>
</feature>
<evidence type="ECO:0000259" key="24">
    <source>
        <dbReference type="PROSITE" id="PS50868"/>
    </source>
</evidence>
<evidence type="ECO:0000259" key="25">
    <source>
        <dbReference type="PROSITE" id="PS51805"/>
    </source>
</evidence>
<feature type="compositionally biased region" description="Polar residues" evidence="21">
    <location>
        <begin position="2743"/>
        <end position="2758"/>
    </location>
</feature>
<evidence type="ECO:0000256" key="21">
    <source>
        <dbReference type="SAM" id="MobiDB-lite"/>
    </source>
</evidence>
<keyword evidence="10" id="KW-0862">Zinc</keyword>
<feature type="compositionally biased region" description="Basic and acidic residues" evidence="21">
    <location>
        <begin position="2188"/>
        <end position="2199"/>
    </location>
</feature>
<feature type="domain" description="PHD-type" evidence="25">
    <location>
        <begin position="4201"/>
        <end position="4309"/>
    </location>
</feature>
<evidence type="ECO:0000313" key="26">
    <source>
        <dbReference type="EMBL" id="KAF6731014.1"/>
    </source>
</evidence>
<feature type="compositionally biased region" description="Polar residues" evidence="21">
    <location>
        <begin position="2046"/>
        <end position="2058"/>
    </location>
</feature>
<feature type="region of interest" description="Disordered" evidence="21">
    <location>
        <begin position="421"/>
        <end position="516"/>
    </location>
</feature>
<keyword evidence="2" id="KW-0488">Methylation</keyword>
<dbReference type="GO" id="GO:0032259">
    <property type="term" value="P:methylation"/>
    <property type="evidence" value="ECO:0007669"/>
    <property type="project" value="UniProtKB-KW"/>
</dbReference>
<feature type="compositionally biased region" description="Low complexity" evidence="21">
    <location>
        <begin position="754"/>
        <end position="768"/>
    </location>
</feature>
<dbReference type="PANTHER" id="PTHR45888">
    <property type="entry name" value="HL01030P-RELATED"/>
    <property type="match status" value="1"/>
</dbReference>
<feature type="compositionally biased region" description="Polar residues" evidence="21">
    <location>
        <begin position="2070"/>
        <end position="2102"/>
    </location>
</feature>